<feature type="compositionally biased region" description="Basic and acidic residues" evidence="1">
    <location>
        <begin position="152"/>
        <end position="173"/>
    </location>
</feature>
<dbReference type="AlphaFoldDB" id="A0AAD5WYW3"/>
<feature type="region of interest" description="Disordered" evidence="1">
    <location>
        <begin position="1"/>
        <end position="182"/>
    </location>
</feature>
<reference evidence="2" key="1">
    <citation type="submission" date="2020-05" db="EMBL/GenBank/DDBJ databases">
        <title>Phylogenomic resolution of chytrid fungi.</title>
        <authorList>
            <person name="Stajich J.E."/>
            <person name="Amses K."/>
            <person name="Simmons R."/>
            <person name="Seto K."/>
            <person name="Myers J."/>
            <person name="Bonds A."/>
            <person name="Quandt C.A."/>
            <person name="Barry K."/>
            <person name="Liu P."/>
            <person name="Grigoriev I."/>
            <person name="Longcore J.E."/>
            <person name="James T.Y."/>
        </authorList>
    </citation>
    <scope>NUCLEOTIDE SEQUENCE</scope>
    <source>
        <strain evidence="2">JEL0318</strain>
    </source>
</reference>
<feature type="non-terminal residue" evidence="2">
    <location>
        <position position="1"/>
    </location>
</feature>
<name>A0AAD5WYW3_9FUNG</name>
<feature type="compositionally biased region" description="Basic and acidic residues" evidence="1">
    <location>
        <begin position="82"/>
        <end position="96"/>
    </location>
</feature>
<dbReference type="EMBL" id="JADGJD010001305">
    <property type="protein sequence ID" value="KAJ3044247.1"/>
    <property type="molecule type" value="Genomic_DNA"/>
</dbReference>
<protein>
    <submittedName>
        <fullName evidence="2">Uncharacterized protein</fullName>
    </submittedName>
</protein>
<accession>A0AAD5WYW3</accession>
<organism evidence="2 3">
    <name type="scientific">Rhizophlyctis rosea</name>
    <dbReference type="NCBI Taxonomy" id="64517"/>
    <lineage>
        <taxon>Eukaryota</taxon>
        <taxon>Fungi</taxon>
        <taxon>Fungi incertae sedis</taxon>
        <taxon>Chytridiomycota</taxon>
        <taxon>Chytridiomycota incertae sedis</taxon>
        <taxon>Chytridiomycetes</taxon>
        <taxon>Rhizophlyctidales</taxon>
        <taxon>Rhizophlyctidaceae</taxon>
        <taxon>Rhizophlyctis</taxon>
    </lineage>
</organism>
<gene>
    <name evidence="2" type="ORF">HK097_001547</name>
</gene>
<comment type="caution">
    <text evidence="2">The sequence shown here is derived from an EMBL/GenBank/DDBJ whole genome shotgun (WGS) entry which is preliminary data.</text>
</comment>
<feature type="compositionally biased region" description="Low complexity" evidence="1">
    <location>
        <begin position="1"/>
        <end position="18"/>
    </location>
</feature>
<evidence type="ECO:0000313" key="3">
    <source>
        <dbReference type="Proteomes" id="UP001212841"/>
    </source>
</evidence>
<evidence type="ECO:0000256" key="1">
    <source>
        <dbReference type="SAM" id="MobiDB-lite"/>
    </source>
</evidence>
<sequence length="218" mass="23876">MSRSPARSPGRGSSVVSPRTPPPREDQDYTSEYGDSNPANKSRSDSPVHPRPNGITPTVAAGEKRKRSPSPTDGGSGPGRKKSLDESHLFGRRESGEMEEGEENEKSEKVPPAGGSGTAPKETPQNSDRERATGGTTARSRRDVYIPAYSDGKTKRNTSRDRRDRDRKPRMDLPMHMPPFPFGPIPMGGPGFLPMMRPMNMIDFAQAQAWDTPPPPNR</sequence>
<keyword evidence="3" id="KW-1185">Reference proteome</keyword>
<proteinExistence type="predicted"/>
<dbReference type="Proteomes" id="UP001212841">
    <property type="component" value="Unassembled WGS sequence"/>
</dbReference>
<evidence type="ECO:0000313" key="2">
    <source>
        <dbReference type="EMBL" id="KAJ3044247.1"/>
    </source>
</evidence>